<dbReference type="OrthoDB" id="289048at2"/>
<dbReference type="Proteomes" id="UP000316598">
    <property type="component" value="Unassembled WGS sequence"/>
</dbReference>
<dbReference type="AlphaFoldDB" id="A0A5C5WU49"/>
<proteinExistence type="predicted"/>
<evidence type="ECO:0000313" key="5">
    <source>
        <dbReference type="Proteomes" id="UP000316598"/>
    </source>
</evidence>
<feature type="compositionally biased region" description="Low complexity" evidence="1">
    <location>
        <begin position="465"/>
        <end position="477"/>
    </location>
</feature>
<feature type="transmembrane region" description="Helical" evidence="2">
    <location>
        <begin position="207"/>
        <end position="232"/>
    </location>
</feature>
<organism evidence="4 5">
    <name type="scientific">Rubripirellula amarantea</name>
    <dbReference type="NCBI Taxonomy" id="2527999"/>
    <lineage>
        <taxon>Bacteria</taxon>
        <taxon>Pseudomonadati</taxon>
        <taxon>Planctomycetota</taxon>
        <taxon>Planctomycetia</taxon>
        <taxon>Pirellulales</taxon>
        <taxon>Pirellulaceae</taxon>
        <taxon>Rubripirellula</taxon>
    </lineage>
</organism>
<accession>A0A5C5WU49</accession>
<feature type="transmembrane region" description="Helical" evidence="2">
    <location>
        <begin position="244"/>
        <end position="265"/>
    </location>
</feature>
<feature type="compositionally biased region" description="Polar residues" evidence="1">
    <location>
        <begin position="484"/>
        <end position="507"/>
    </location>
</feature>
<feature type="compositionally biased region" description="Low complexity" evidence="1">
    <location>
        <begin position="366"/>
        <end position="421"/>
    </location>
</feature>
<keyword evidence="2" id="KW-0472">Membrane</keyword>
<evidence type="ECO:0000313" key="4">
    <source>
        <dbReference type="EMBL" id="TWT54237.1"/>
    </source>
</evidence>
<comment type="caution">
    <text evidence="4">The sequence shown here is derived from an EMBL/GenBank/DDBJ whole genome shotgun (WGS) entry which is preliminary data.</text>
</comment>
<keyword evidence="2" id="KW-1133">Transmembrane helix</keyword>
<dbReference type="PANTHER" id="PTHR24216:SF65">
    <property type="entry name" value="PAXILLIN-LIKE PROTEIN 1"/>
    <property type="match status" value="1"/>
</dbReference>
<feature type="compositionally biased region" description="Polar residues" evidence="1">
    <location>
        <begin position="564"/>
        <end position="577"/>
    </location>
</feature>
<feature type="transmembrane region" description="Helical" evidence="2">
    <location>
        <begin position="587"/>
        <end position="609"/>
    </location>
</feature>
<dbReference type="RefSeq" id="WP_146514313.1">
    <property type="nucleotide sequence ID" value="NZ_SJPI01000001.1"/>
</dbReference>
<keyword evidence="5" id="KW-1185">Reference proteome</keyword>
<dbReference type="EMBL" id="SJPI01000001">
    <property type="protein sequence ID" value="TWT54237.1"/>
    <property type="molecule type" value="Genomic_DNA"/>
</dbReference>
<feature type="transmembrane region" description="Helical" evidence="2">
    <location>
        <begin position="97"/>
        <end position="115"/>
    </location>
</feature>
<evidence type="ECO:0000259" key="3">
    <source>
        <dbReference type="Pfam" id="PF13559"/>
    </source>
</evidence>
<feature type="compositionally biased region" description="Low complexity" evidence="1">
    <location>
        <begin position="431"/>
        <end position="456"/>
    </location>
</feature>
<reference evidence="4 5" key="1">
    <citation type="submission" date="2019-02" db="EMBL/GenBank/DDBJ databases">
        <title>Deep-cultivation of Planctomycetes and their phenomic and genomic characterization uncovers novel biology.</title>
        <authorList>
            <person name="Wiegand S."/>
            <person name="Jogler M."/>
            <person name="Boedeker C."/>
            <person name="Pinto D."/>
            <person name="Vollmers J."/>
            <person name="Rivas-Marin E."/>
            <person name="Kohn T."/>
            <person name="Peeters S.H."/>
            <person name="Heuer A."/>
            <person name="Rast P."/>
            <person name="Oberbeckmann S."/>
            <person name="Bunk B."/>
            <person name="Jeske O."/>
            <person name="Meyerdierks A."/>
            <person name="Storesund J.E."/>
            <person name="Kallscheuer N."/>
            <person name="Luecker S."/>
            <person name="Lage O.M."/>
            <person name="Pohl T."/>
            <person name="Merkel B.J."/>
            <person name="Hornburger P."/>
            <person name="Mueller R.-W."/>
            <person name="Bruemmer F."/>
            <person name="Labrenz M."/>
            <person name="Spormann A.M."/>
            <person name="Op Den Camp H."/>
            <person name="Overmann J."/>
            <person name="Amann R."/>
            <person name="Jetten M.S.M."/>
            <person name="Mascher T."/>
            <person name="Medema M.H."/>
            <person name="Devos D.P."/>
            <person name="Kaster A.-K."/>
            <person name="Ovreas L."/>
            <person name="Rohde M."/>
            <person name="Galperin M.Y."/>
            <person name="Jogler C."/>
        </authorList>
    </citation>
    <scope>NUCLEOTIDE SEQUENCE [LARGE SCALE GENOMIC DNA]</scope>
    <source>
        <strain evidence="4 5">Pla22</strain>
    </source>
</reference>
<dbReference type="PANTHER" id="PTHR24216">
    <property type="entry name" value="PAXILLIN-RELATED"/>
    <property type="match status" value="1"/>
</dbReference>
<protein>
    <recommendedName>
        <fullName evidence="3">Protein-glutamine gamma-glutamyltransferase-like C-terminal domain-containing protein</fullName>
    </recommendedName>
</protein>
<feature type="transmembrane region" description="Helical" evidence="2">
    <location>
        <begin position="12"/>
        <end position="37"/>
    </location>
</feature>
<sequence>MPPLTSRRSKTTTDYVVIALAPLLIYLMISSLANFLMLVIYRGGQPTRVSWTILMFTLGTVGIARVAIEKDRTYSLGYAVVLGAVSFLSMMRFVNSPLASIILLAVIAYLSDWVVRDCTLIDEEADSSDQGLIDSGRLFMQTSKEADRKEPIIDKADQSLVESASRKIKSGQPGRSVLYLALAALPLYGLGQFFLRGGSSTWSRAQWLLATYLFAALALLVTTSFLGLRRYLRQRGADMPQQVSVGWIAGGMAVIALILGTAYLVPVPGQLLASFELPAFLDSPGDTVASQSGWGKDGADKAGQNAASTRGDQSDKEKEIGSLTAERGAEAGDVGDGDKETGASGKQQGGKQNPGEGGKESGGEQKGNSQPNQSQPNQSQPNQSQPNQSQPNQSQPNQSQPNQSQPNQSQPNQSQPNQSQPGKTTPETSKSSGPEQNQSQPQPPAQTSSNQSPAKESSADKSSADKSPSGEPSPAESSSDKTESNTPQPKSQNQKQDNSPQSPSQEAGDQKPNKSPDQTDANQSQSQSSKQESSEADATPRESGEKSPNESQSAESKSRDPAATENSSPKQPTANPVESLANQLPGIAAMIKSLIVLILVGVVAAYVWFNRHMIAEMLRRLFDRTSEGLSEDTDEFLDLVSTAPPRPFSAYRKPTMNPSDSKRAILITFSAMDAWCREAGLPRRKGETPSEFLRRVQHTFPQLSESSTQVIECYNRIVYGQGAASGEDLRWAEKAWQVMQQPRTVPENVPSV</sequence>
<dbReference type="Pfam" id="PF13559">
    <property type="entry name" value="DUF4129"/>
    <property type="match status" value="1"/>
</dbReference>
<feature type="domain" description="Protein-glutamine gamma-glutamyltransferase-like C-terminal" evidence="3">
    <location>
        <begin position="671"/>
        <end position="737"/>
    </location>
</feature>
<feature type="transmembrane region" description="Helical" evidence="2">
    <location>
        <begin position="176"/>
        <end position="195"/>
    </location>
</feature>
<evidence type="ECO:0000256" key="1">
    <source>
        <dbReference type="SAM" id="MobiDB-lite"/>
    </source>
</evidence>
<dbReference type="InterPro" id="IPR025403">
    <property type="entry name" value="TgpA-like_C"/>
</dbReference>
<gene>
    <name evidence="4" type="ORF">Pla22_18780</name>
</gene>
<feature type="transmembrane region" description="Helical" evidence="2">
    <location>
        <begin position="49"/>
        <end position="68"/>
    </location>
</feature>
<keyword evidence="2" id="KW-0812">Transmembrane</keyword>
<evidence type="ECO:0000256" key="2">
    <source>
        <dbReference type="SAM" id="Phobius"/>
    </source>
</evidence>
<feature type="compositionally biased region" description="Basic and acidic residues" evidence="1">
    <location>
        <begin position="538"/>
        <end position="548"/>
    </location>
</feature>
<name>A0A5C5WU49_9BACT</name>
<feature type="region of interest" description="Disordered" evidence="1">
    <location>
        <begin position="286"/>
        <end position="577"/>
    </location>
</feature>